<keyword evidence="3" id="KW-1185">Reference proteome</keyword>
<dbReference type="Pfam" id="PF09428">
    <property type="entry name" value="DUF2011"/>
    <property type="match status" value="1"/>
</dbReference>
<feature type="compositionally biased region" description="Polar residues" evidence="1">
    <location>
        <begin position="300"/>
        <end position="337"/>
    </location>
</feature>
<dbReference type="EMBL" id="JAPDRK010000016">
    <property type="protein sequence ID" value="KAJ9605367.1"/>
    <property type="molecule type" value="Genomic_DNA"/>
</dbReference>
<name>A0AA38X240_9EURO</name>
<feature type="region of interest" description="Disordered" evidence="1">
    <location>
        <begin position="1"/>
        <end position="45"/>
    </location>
</feature>
<feature type="region of interest" description="Disordered" evidence="1">
    <location>
        <begin position="195"/>
        <end position="228"/>
    </location>
</feature>
<sequence length="386" mass="42611">MFTVPDAKRIKRSHLFQNADSSEISPASSRSSSPEEQQGDVHNDVEVSYGFEYEYVAPKSVGLNATTADEAPSLQPADEADEPEYQFRLFAPGPKGRAHRNEPESATTDVKIRLSATPEPTELAESLSLDKAHFVRPNRPDEYYFTSALPEETIGALRSQYADAATSTSDILLRAQSTKWPGTALPWRMIKVKLFNKPSNPKAPNQTTPAKDKTNARSRPSKKRRILYRRRLALRSELTAQSKVAEETEREKRTRRNREKKVKKKEREKRKKLGADGGEDGDNAKVVMPSKEREMRTRGVTGTQTETEPVNTSAPSGLVKTNANNADKPGSSGTSRATAERPQEMPPARRAPTSRAPTAAKTAAPAAKTLAKPRAPTSAHPTKRRS</sequence>
<gene>
    <name evidence="2" type="ORF">H2200_010024</name>
</gene>
<proteinExistence type="predicted"/>
<feature type="compositionally biased region" description="Low complexity" evidence="1">
    <location>
        <begin position="346"/>
        <end position="377"/>
    </location>
</feature>
<dbReference type="AlphaFoldDB" id="A0AA38X240"/>
<dbReference type="Proteomes" id="UP001172673">
    <property type="component" value="Unassembled WGS sequence"/>
</dbReference>
<feature type="compositionally biased region" description="Basic residues" evidence="1">
    <location>
        <begin position="219"/>
        <end position="228"/>
    </location>
</feature>
<feature type="compositionally biased region" description="Basic residues" evidence="1">
    <location>
        <begin position="253"/>
        <end position="272"/>
    </location>
</feature>
<evidence type="ECO:0000313" key="3">
    <source>
        <dbReference type="Proteomes" id="UP001172673"/>
    </source>
</evidence>
<feature type="region of interest" description="Disordered" evidence="1">
    <location>
        <begin position="241"/>
        <end position="386"/>
    </location>
</feature>
<comment type="caution">
    <text evidence="2">The sequence shown here is derived from an EMBL/GenBank/DDBJ whole genome shotgun (WGS) entry which is preliminary data.</text>
</comment>
<protein>
    <submittedName>
        <fullName evidence="2">Uncharacterized protein</fullName>
    </submittedName>
</protein>
<organism evidence="2 3">
    <name type="scientific">Cladophialophora chaetospira</name>
    <dbReference type="NCBI Taxonomy" id="386627"/>
    <lineage>
        <taxon>Eukaryota</taxon>
        <taxon>Fungi</taxon>
        <taxon>Dikarya</taxon>
        <taxon>Ascomycota</taxon>
        <taxon>Pezizomycotina</taxon>
        <taxon>Eurotiomycetes</taxon>
        <taxon>Chaetothyriomycetidae</taxon>
        <taxon>Chaetothyriales</taxon>
        <taxon>Herpotrichiellaceae</taxon>
        <taxon>Cladophialophora</taxon>
    </lineage>
</organism>
<evidence type="ECO:0000313" key="2">
    <source>
        <dbReference type="EMBL" id="KAJ9605367.1"/>
    </source>
</evidence>
<accession>A0AA38X240</accession>
<reference evidence="2" key="1">
    <citation type="submission" date="2022-10" db="EMBL/GenBank/DDBJ databases">
        <title>Culturing micro-colonial fungi from biological soil crusts in the Mojave desert and describing Neophaeococcomyces mojavensis, and introducing the new genera and species Taxawa tesnikishii.</title>
        <authorList>
            <person name="Kurbessoian T."/>
            <person name="Stajich J.E."/>
        </authorList>
    </citation>
    <scope>NUCLEOTIDE SEQUENCE</scope>
    <source>
        <strain evidence="2">TK_41</strain>
    </source>
</reference>
<dbReference type="InterPro" id="IPR018555">
    <property type="entry name" value="C630.06c-like"/>
</dbReference>
<evidence type="ECO:0000256" key="1">
    <source>
        <dbReference type="SAM" id="MobiDB-lite"/>
    </source>
</evidence>
<feature type="compositionally biased region" description="Low complexity" evidence="1">
    <location>
        <begin position="21"/>
        <end position="36"/>
    </location>
</feature>
<feature type="compositionally biased region" description="Polar residues" evidence="1">
    <location>
        <begin position="197"/>
        <end position="209"/>
    </location>
</feature>